<evidence type="ECO:0000313" key="2">
    <source>
        <dbReference type="EMBL" id="UYV67616.1"/>
    </source>
</evidence>
<reference evidence="2 3" key="1">
    <citation type="submission" date="2022-01" db="EMBL/GenBank/DDBJ databases">
        <title>A chromosomal length assembly of Cordylochernes scorpioides.</title>
        <authorList>
            <person name="Zeh D."/>
            <person name="Zeh J."/>
        </authorList>
    </citation>
    <scope>NUCLEOTIDE SEQUENCE [LARGE SCALE GENOMIC DNA]</scope>
    <source>
        <strain evidence="2">IN4F17</strain>
        <tissue evidence="2">Whole Body</tissue>
    </source>
</reference>
<dbReference type="EMBL" id="CP092867">
    <property type="protein sequence ID" value="UYV67616.1"/>
    <property type="molecule type" value="Genomic_DNA"/>
</dbReference>
<sequence>MEAARAFLEMHRRDGDQLFSRIVTGDESWVHHSTPETKRESMVWKKPEESAPKKDEGHNICRQSYGYRLLGLIGQGTTSDAPPAGSKIFLNDDTSLGDEECRGRPSVVDNDQLMAIIEADTPKTTREIAEELNVYQSTIVRHLTQIRKVKSSTNGCRTIRMIFHKNRRFEVSSALLLRNKNEPFLGRIVTCDEKWILYDNRRRSAQWLDREAAPKHFPKPKPHQKKVMVTVWWSTNGLIHHSFLNPGETITGVMYYQQIDEMHQKLRRICPRLVNTKRPIIFASTTPDNTSQ</sequence>
<dbReference type="InterPro" id="IPR036397">
    <property type="entry name" value="RNaseH_sf"/>
</dbReference>
<evidence type="ECO:0000256" key="1">
    <source>
        <dbReference type="SAM" id="MobiDB-lite"/>
    </source>
</evidence>
<dbReference type="InterPro" id="IPR001888">
    <property type="entry name" value="Transposase_1"/>
</dbReference>
<protein>
    <submittedName>
        <fullName evidence="2">SETMAR</fullName>
    </submittedName>
</protein>
<feature type="region of interest" description="Disordered" evidence="1">
    <location>
        <begin position="30"/>
        <end position="57"/>
    </location>
</feature>
<evidence type="ECO:0000313" key="3">
    <source>
        <dbReference type="Proteomes" id="UP001235939"/>
    </source>
</evidence>
<proteinExistence type="predicted"/>
<dbReference type="PANTHER" id="PTHR46060:SF2">
    <property type="entry name" value="HISTONE-LYSINE N-METHYLTRANSFERASE SETMAR"/>
    <property type="match status" value="1"/>
</dbReference>
<gene>
    <name evidence="2" type="ORF">LAZ67_5001381</name>
</gene>
<dbReference type="Gene3D" id="1.10.10.10">
    <property type="entry name" value="Winged helix-like DNA-binding domain superfamily/Winged helix DNA-binding domain"/>
    <property type="match status" value="1"/>
</dbReference>
<organism evidence="2 3">
    <name type="scientific">Cordylochernes scorpioides</name>
    <dbReference type="NCBI Taxonomy" id="51811"/>
    <lineage>
        <taxon>Eukaryota</taxon>
        <taxon>Metazoa</taxon>
        <taxon>Ecdysozoa</taxon>
        <taxon>Arthropoda</taxon>
        <taxon>Chelicerata</taxon>
        <taxon>Arachnida</taxon>
        <taxon>Pseudoscorpiones</taxon>
        <taxon>Cheliferoidea</taxon>
        <taxon>Chernetidae</taxon>
        <taxon>Cordylochernes</taxon>
    </lineage>
</organism>
<dbReference type="InterPro" id="IPR052709">
    <property type="entry name" value="Transposase-MT_Hybrid"/>
</dbReference>
<dbReference type="PANTHER" id="PTHR46060">
    <property type="entry name" value="MARINER MOS1 TRANSPOSASE-LIKE PROTEIN"/>
    <property type="match status" value="1"/>
</dbReference>
<name>A0ABY6KFJ2_9ARAC</name>
<dbReference type="InterPro" id="IPR036388">
    <property type="entry name" value="WH-like_DNA-bd_sf"/>
</dbReference>
<accession>A0ABY6KFJ2</accession>
<dbReference type="Proteomes" id="UP001235939">
    <property type="component" value="Chromosome 05"/>
</dbReference>
<dbReference type="Pfam" id="PF01359">
    <property type="entry name" value="Transposase_1"/>
    <property type="match status" value="1"/>
</dbReference>
<dbReference type="Gene3D" id="3.30.420.10">
    <property type="entry name" value="Ribonuclease H-like superfamily/Ribonuclease H"/>
    <property type="match status" value="2"/>
</dbReference>
<keyword evidence="3" id="KW-1185">Reference proteome</keyword>